<gene>
    <name evidence="2" type="ORF">IWQ62_002927</name>
</gene>
<dbReference type="EMBL" id="JANBPY010000699">
    <property type="protein sequence ID" value="KAJ1964448.1"/>
    <property type="molecule type" value="Genomic_DNA"/>
</dbReference>
<keyword evidence="3" id="KW-1185">Reference proteome</keyword>
<reference evidence="2" key="1">
    <citation type="submission" date="2022-07" db="EMBL/GenBank/DDBJ databases">
        <title>Phylogenomic reconstructions and comparative analyses of Kickxellomycotina fungi.</title>
        <authorList>
            <person name="Reynolds N.K."/>
            <person name="Stajich J.E."/>
            <person name="Barry K."/>
            <person name="Grigoriev I.V."/>
            <person name="Crous P."/>
            <person name="Smith M.E."/>
        </authorList>
    </citation>
    <scope>NUCLEOTIDE SEQUENCE</scope>
    <source>
        <strain evidence="2">RSA 1196</strain>
    </source>
</reference>
<evidence type="ECO:0000313" key="3">
    <source>
        <dbReference type="Proteomes" id="UP001150925"/>
    </source>
</evidence>
<sequence length="247" mass="28160">LLATTKPSLNEFDVITDAVYKEIQQAAEDLAEEYDRQVAAVSKPHLVNRKQIRHLERHLKAQLHGMGEMWRTLEGLLMEESDNLDSFAALQKARKLATKSKHALRSALNTKEAYRAQLQTKLDALQRKRAYEDARSRVQQAQQSWEVEAQTIANQSTPKYSGMKRQPTNAPTHHNVVCLLQRTLASLGTDPPVLNSLPVTTDHSALSWMSTQQPDYSTSPGSPRDPRQRLRDHQRWFQACTETLRQL</sequence>
<proteinExistence type="predicted"/>
<accession>A0A9W8E3D4</accession>
<name>A0A9W8E3D4_9FUNG</name>
<feature type="compositionally biased region" description="Polar residues" evidence="1">
    <location>
        <begin position="210"/>
        <end position="221"/>
    </location>
</feature>
<evidence type="ECO:0000313" key="2">
    <source>
        <dbReference type="EMBL" id="KAJ1964448.1"/>
    </source>
</evidence>
<dbReference type="Proteomes" id="UP001150925">
    <property type="component" value="Unassembled WGS sequence"/>
</dbReference>
<comment type="caution">
    <text evidence="2">The sequence shown here is derived from an EMBL/GenBank/DDBJ whole genome shotgun (WGS) entry which is preliminary data.</text>
</comment>
<protein>
    <submittedName>
        <fullName evidence="2">Uncharacterized protein</fullName>
    </submittedName>
</protein>
<dbReference type="OrthoDB" id="5578378at2759"/>
<evidence type="ECO:0000256" key="1">
    <source>
        <dbReference type="SAM" id="MobiDB-lite"/>
    </source>
</evidence>
<feature type="non-terminal residue" evidence="2">
    <location>
        <position position="1"/>
    </location>
</feature>
<organism evidence="2 3">
    <name type="scientific">Dispira parvispora</name>
    <dbReference type="NCBI Taxonomy" id="1520584"/>
    <lineage>
        <taxon>Eukaryota</taxon>
        <taxon>Fungi</taxon>
        <taxon>Fungi incertae sedis</taxon>
        <taxon>Zoopagomycota</taxon>
        <taxon>Kickxellomycotina</taxon>
        <taxon>Dimargaritomycetes</taxon>
        <taxon>Dimargaritales</taxon>
        <taxon>Dimargaritaceae</taxon>
        <taxon>Dispira</taxon>
    </lineage>
</organism>
<feature type="region of interest" description="Disordered" evidence="1">
    <location>
        <begin position="210"/>
        <end position="230"/>
    </location>
</feature>
<dbReference type="AlphaFoldDB" id="A0A9W8E3D4"/>